<dbReference type="Gene3D" id="2.30.42.10">
    <property type="match status" value="1"/>
</dbReference>
<dbReference type="Gene3D" id="2.40.10.120">
    <property type="match status" value="1"/>
</dbReference>
<feature type="compositionally biased region" description="Polar residues" evidence="1">
    <location>
        <begin position="95"/>
        <end position="110"/>
    </location>
</feature>
<accession>A0A8T0TFJ7</accession>
<proteinExistence type="predicted"/>
<protein>
    <recommendedName>
        <fullName evidence="4">PDZ domain-containing protein</fullName>
    </recommendedName>
</protein>
<evidence type="ECO:0000256" key="1">
    <source>
        <dbReference type="SAM" id="MobiDB-lite"/>
    </source>
</evidence>
<evidence type="ECO:0008006" key="4">
    <source>
        <dbReference type="Google" id="ProtNLM"/>
    </source>
</evidence>
<comment type="caution">
    <text evidence="2">The sequence shown here is derived from an EMBL/GenBank/DDBJ whole genome shotgun (WGS) entry which is preliminary data.</text>
</comment>
<evidence type="ECO:0000313" key="3">
    <source>
        <dbReference type="Proteomes" id="UP000823388"/>
    </source>
</evidence>
<feature type="region of interest" description="Disordered" evidence="1">
    <location>
        <begin position="48"/>
        <end position="76"/>
    </location>
</feature>
<evidence type="ECO:0000313" key="2">
    <source>
        <dbReference type="EMBL" id="KAG2607953.1"/>
    </source>
</evidence>
<dbReference type="PANTHER" id="PTHR47389:SF5">
    <property type="entry name" value="OS09G0436700 PROTEIN"/>
    <property type="match status" value="1"/>
</dbReference>
<dbReference type="PANTHER" id="PTHR47389">
    <property type="entry name" value="OS09G0436400 PROTEIN"/>
    <property type="match status" value="1"/>
</dbReference>
<sequence>MREIFFSTPRPPLTAATTASLLWSRCRRPSLIRSLSLAAAAHRSPLLPSQPGIAAPHRQPPRGSTVAPARTGRGVAGNNWRCRIHEDMPFLSYGDLSSSDPFSEDQNASQQRRELVEGQSSITGLLSSHVEQRAYNLRPRKDDSVTIQRRSEFARLRQEQQNQRRNKRKEEISAYEQFSHNNVWKNLDLEALPETSDNDLEDITKVVVGDTIDKMGMGAWVPYFEASDIGLFKTTLKGANWEVERLALQAGASVVALQSFTGDTYLFSCSGTIVDFFEESSMIVTVANLVKSPDAVKVADNLKISVYFLQDNRTLEGHLSYYDFYHNICVIQIQSPFHLPEKRFSSNMEAINFDKICSRDVVTLGRDREYRHLLVTTGKIVPKSSKFDCDELLVSTCRISRVEVGGPLMDLEGNFIGMNYYDAKETPFVPSFIVLKCLQKFKLFRTIVRPWHGLRVKTLHAEGSIAHEKMQTNSHGASGVIIEKIEEYSFSKASSLNEGDIINQVNGVYVSNAAELGGILLDIGTYRMDNPSSDLADSNKMAICIKFGLRNGKHERTIVVNKLTTGGLNKWPFPKPIILKTYVGGILQDEKWYAWESFSWKSSESSNKPMVLGPGYQTLGCQNCVWISF</sequence>
<dbReference type="EMBL" id="CM029044">
    <property type="protein sequence ID" value="KAG2607953.1"/>
    <property type="molecule type" value="Genomic_DNA"/>
</dbReference>
<organism evidence="2 3">
    <name type="scientific">Panicum virgatum</name>
    <name type="common">Blackwell switchgrass</name>
    <dbReference type="NCBI Taxonomy" id="38727"/>
    <lineage>
        <taxon>Eukaryota</taxon>
        <taxon>Viridiplantae</taxon>
        <taxon>Streptophyta</taxon>
        <taxon>Embryophyta</taxon>
        <taxon>Tracheophyta</taxon>
        <taxon>Spermatophyta</taxon>
        <taxon>Magnoliopsida</taxon>
        <taxon>Liliopsida</taxon>
        <taxon>Poales</taxon>
        <taxon>Poaceae</taxon>
        <taxon>PACMAD clade</taxon>
        <taxon>Panicoideae</taxon>
        <taxon>Panicodae</taxon>
        <taxon>Paniceae</taxon>
        <taxon>Panicinae</taxon>
        <taxon>Panicum</taxon>
        <taxon>Panicum sect. Hiantes</taxon>
    </lineage>
</organism>
<name>A0A8T0TFJ7_PANVG</name>
<dbReference type="SUPFAM" id="SSF50494">
    <property type="entry name" value="Trypsin-like serine proteases"/>
    <property type="match status" value="1"/>
</dbReference>
<dbReference type="InterPro" id="IPR036034">
    <property type="entry name" value="PDZ_sf"/>
</dbReference>
<reference evidence="2" key="1">
    <citation type="submission" date="2020-05" db="EMBL/GenBank/DDBJ databases">
        <title>WGS assembly of Panicum virgatum.</title>
        <authorList>
            <person name="Lovell J.T."/>
            <person name="Jenkins J."/>
            <person name="Shu S."/>
            <person name="Juenger T.E."/>
            <person name="Schmutz J."/>
        </authorList>
    </citation>
    <scope>NUCLEOTIDE SEQUENCE</scope>
    <source>
        <strain evidence="2">AP13</strain>
    </source>
</reference>
<dbReference type="InterPro" id="IPR009003">
    <property type="entry name" value="Peptidase_S1_PA"/>
</dbReference>
<gene>
    <name evidence="2" type="ORF">PVAP13_4NG302200</name>
</gene>
<dbReference type="Pfam" id="PF13365">
    <property type="entry name" value="Trypsin_2"/>
    <property type="match status" value="1"/>
</dbReference>
<keyword evidence="3" id="KW-1185">Reference proteome</keyword>
<dbReference type="AlphaFoldDB" id="A0A8T0TFJ7"/>
<dbReference type="SUPFAM" id="SSF50156">
    <property type="entry name" value="PDZ domain-like"/>
    <property type="match status" value="1"/>
</dbReference>
<dbReference type="Proteomes" id="UP000823388">
    <property type="component" value="Chromosome 4N"/>
</dbReference>
<feature type="region of interest" description="Disordered" evidence="1">
    <location>
        <begin position="95"/>
        <end position="120"/>
    </location>
</feature>